<dbReference type="FunFam" id="1.10.510.10:FF:001722">
    <property type="entry name" value="G-type lectin S-receptor-like serine/threonine-protein kinase B120"/>
    <property type="match status" value="1"/>
</dbReference>
<dbReference type="InterPro" id="IPR000719">
    <property type="entry name" value="Prot_kinase_dom"/>
</dbReference>
<name>A0AAD1YSX2_9LAMI</name>
<dbReference type="PROSITE" id="PS50011">
    <property type="entry name" value="PROTEIN_KINASE_DOM"/>
    <property type="match status" value="1"/>
</dbReference>
<dbReference type="GO" id="GO:0005886">
    <property type="term" value="C:plasma membrane"/>
    <property type="evidence" value="ECO:0007669"/>
    <property type="project" value="TreeGrafter"/>
</dbReference>
<accession>A0AAD1YSX2</accession>
<keyword evidence="1" id="KW-0723">Serine/threonine-protein kinase</keyword>
<evidence type="ECO:0000259" key="6">
    <source>
        <dbReference type="PROSITE" id="PS50011"/>
    </source>
</evidence>
<dbReference type="Gene3D" id="1.10.510.10">
    <property type="entry name" value="Transferase(Phosphotransferase) domain 1"/>
    <property type="match status" value="1"/>
</dbReference>
<dbReference type="AlphaFoldDB" id="A0AAD1YSX2"/>
<dbReference type="Pfam" id="PF07714">
    <property type="entry name" value="PK_Tyr_Ser-Thr"/>
    <property type="match status" value="1"/>
</dbReference>
<dbReference type="PANTHER" id="PTHR27002">
    <property type="entry name" value="RECEPTOR-LIKE SERINE/THREONINE-PROTEIN KINASE SD1-8"/>
    <property type="match status" value="1"/>
</dbReference>
<reference evidence="7" key="1">
    <citation type="submission" date="2023-05" db="EMBL/GenBank/DDBJ databases">
        <authorList>
            <person name="Huff M."/>
        </authorList>
    </citation>
    <scope>NUCLEOTIDE SEQUENCE</scope>
</reference>
<sequence>MARIFGGNETEANTSRVVGTYGYMSPEYAIDGLFSVKSDIFSFGVLVLEIVSGKRNRGFSHRDHHHNLLGHAWMLYREGRSLELVDASLGISDYLSEVQRSIHVGLLCVQQCPEDRPSMSSLVLMLGNEGVLPQAKQPGFFTERDLYAAESSTRTTAATSLNHVTISMPEAR</sequence>
<keyword evidence="8" id="KW-1185">Reference proteome</keyword>
<dbReference type="GO" id="GO:0005524">
    <property type="term" value="F:ATP binding"/>
    <property type="evidence" value="ECO:0007669"/>
    <property type="project" value="UniProtKB-KW"/>
</dbReference>
<evidence type="ECO:0000256" key="5">
    <source>
        <dbReference type="ARBA" id="ARBA00022840"/>
    </source>
</evidence>
<protein>
    <recommendedName>
        <fullName evidence="6">Protein kinase domain-containing protein</fullName>
    </recommendedName>
</protein>
<keyword evidence="4" id="KW-0418">Kinase</keyword>
<proteinExistence type="predicted"/>
<keyword evidence="2" id="KW-0808">Transferase</keyword>
<evidence type="ECO:0000256" key="2">
    <source>
        <dbReference type="ARBA" id="ARBA00022679"/>
    </source>
</evidence>
<dbReference type="InterPro" id="IPR011009">
    <property type="entry name" value="Kinase-like_dom_sf"/>
</dbReference>
<evidence type="ECO:0000256" key="3">
    <source>
        <dbReference type="ARBA" id="ARBA00022741"/>
    </source>
</evidence>
<dbReference type="Proteomes" id="UP000834106">
    <property type="component" value="Chromosome 2"/>
</dbReference>
<dbReference type="InterPro" id="IPR021820">
    <property type="entry name" value="S-locus_recpt_kinase_C"/>
</dbReference>
<dbReference type="EMBL" id="OU503037">
    <property type="protein sequence ID" value="CAI9756946.1"/>
    <property type="molecule type" value="Genomic_DNA"/>
</dbReference>
<dbReference type="GO" id="GO:0004674">
    <property type="term" value="F:protein serine/threonine kinase activity"/>
    <property type="evidence" value="ECO:0007669"/>
    <property type="project" value="UniProtKB-KW"/>
</dbReference>
<keyword evidence="5" id="KW-0067">ATP-binding</keyword>
<dbReference type="PANTHER" id="PTHR27002:SF851">
    <property type="entry name" value="G-TYPE LECTIN S-RECEPTOR-LIKE SERINE_THREONINE-PROTEIN KINASE SD1-1"/>
    <property type="match status" value="1"/>
</dbReference>
<organism evidence="7 8">
    <name type="scientific">Fraxinus pennsylvanica</name>
    <dbReference type="NCBI Taxonomy" id="56036"/>
    <lineage>
        <taxon>Eukaryota</taxon>
        <taxon>Viridiplantae</taxon>
        <taxon>Streptophyta</taxon>
        <taxon>Embryophyta</taxon>
        <taxon>Tracheophyta</taxon>
        <taxon>Spermatophyta</taxon>
        <taxon>Magnoliopsida</taxon>
        <taxon>eudicotyledons</taxon>
        <taxon>Gunneridae</taxon>
        <taxon>Pentapetalae</taxon>
        <taxon>asterids</taxon>
        <taxon>lamiids</taxon>
        <taxon>Lamiales</taxon>
        <taxon>Oleaceae</taxon>
        <taxon>Oleeae</taxon>
        <taxon>Fraxinus</taxon>
    </lineage>
</organism>
<gene>
    <name evidence="7" type="ORF">FPE_LOCUS4376</name>
</gene>
<dbReference type="Pfam" id="PF11883">
    <property type="entry name" value="DUF3403"/>
    <property type="match status" value="1"/>
</dbReference>
<dbReference type="SUPFAM" id="SSF56112">
    <property type="entry name" value="Protein kinase-like (PK-like)"/>
    <property type="match status" value="1"/>
</dbReference>
<evidence type="ECO:0000313" key="8">
    <source>
        <dbReference type="Proteomes" id="UP000834106"/>
    </source>
</evidence>
<evidence type="ECO:0000313" key="7">
    <source>
        <dbReference type="EMBL" id="CAI9756946.1"/>
    </source>
</evidence>
<dbReference type="InterPro" id="IPR001245">
    <property type="entry name" value="Ser-Thr/Tyr_kinase_cat_dom"/>
</dbReference>
<feature type="domain" description="Protein kinase" evidence="6">
    <location>
        <begin position="1"/>
        <end position="140"/>
    </location>
</feature>
<evidence type="ECO:0000256" key="4">
    <source>
        <dbReference type="ARBA" id="ARBA00022777"/>
    </source>
</evidence>
<keyword evidence="3" id="KW-0547">Nucleotide-binding</keyword>
<evidence type="ECO:0000256" key="1">
    <source>
        <dbReference type="ARBA" id="ARBA00022527"/>
    </source>
</evidence>